<evidence type="ECO:0008006" key="3">
    <source>
        <dbReference type="Google" id="ProtNLM"/>
    </source>
</evidence>
<feature type="transmembrane region" description="Helical" evidence="1">
    <location>
        <begin position="37"/>
        <end position="57"/>
    </location>
</feature>
<proteinExistence type="predicted"/>
<name>A0A0F9T937_9ZZZZ</name>
<dbReference type="AlphaFoldDB" id="A0A0F9T937"/>
<evidence type="ECO:0000313" key="2">
    <source>
        <dbReference type="EMBL" id="KKN37993.1"/>
    </source>
</evidence>
<reference evidence="2" key="1">
    <citation type="journal article" date="2015" name="Nature">
        <title>Complex archaea that bridge the gap between prokaryotes and eukaryotes.</title>
        <authorList>
            <person name="Spang A."/>
            <person name="Saw J.H."/>
            <person name="Jorgensen S.L."/>
            <person name="Zaremba-Niedzwiedzka K."/>
            <person name="Martijn J."/>
            <person name="Lind A.E."/>
            <person name="van Eijk R."/>
            <person name="Schleper C."/>
            <person name="Guy L."/>
            <person name="Ettema T.J."/>
        </authorList>
    </citation>
    <scope>NUCLEOTIDE SEQUENCE</scope>
</reference>
<feature type="transmembrane region" description="Helical" evidence="1">
    <location>
        <begin position="213"/>
        <end position="231"/>
    </location>
</feature>
<comment type="caution">
    <text evidence="2">The sequence shown here is derived from an EMBL/GenBank/DDBJ whole genome shotgun (WGS) entry which is preliminary data.</text>
</comment>
<keyword evidence="1" id="KW-0812">Transmembrane</keyword>
<organism evidence="2">
    <name type="scientific">marine sediment metagenome</name>
    <dbReference type="NCBI Taxonomy" id="412755"/>
    <lineage>
        <taxon>unclassified sequences</taxon>
        <taxon>metagenomes</taxon>
        <taxon>ecological metagenomes</taxon>
    </lineage>
</organism>
<keyword evidence="1" id="KW-0472">Membrane</keyword>
<gene>
    <name evidence="2" type="ORF">LCGC14_0757980</name>
</gene>
<feature type="transmembrane region" description="Helical" evidence="1">
    <location>
        <begin position="77"/>
        <end position="96"/>
    </location>
</feature>
<feature type="transmembrane region" description="Helical" evidence="1">
    <location>
        <begin position="187"/>
        <end position="207"/>
    </location>
</feature>
<keyword evidence="1" id="KW-1133">Transmembrane helix</keyword>
<protein>
    <recommendedName>
        <fullName evidence="3">Histidine kinase N-terminal 7TM region domain-containing protein</fullName>
    </recommendedName>
</protein>
<sequence>MAIALEGLLGGITALSIILSSAIFGLLSFYKSFKLKAKLLAIAALTMFFVGFLWLGPTIDFFSKAFTDTNIDPVKDVLLSYMWVAPALFFAVYLGGELLLPKYKWYLVAIFLVLGIIFEIFLWSSPLQSFDNDISVRGTDGIIDASFNLTHPTFILFATFLISALIFLGIGFAIKAKQSTGLLKKKFIFLSIGFIIFVVCGALDSIITEPVVVGVIRLAMVTFALFMYLGLKT</sequence>
<evidence type="ECO:0000256" key="1">
    <source>
        <dbReference type="SAM" id="Phobius"/>
    </source>
</evidence>
<feature type="transmembrane region" description="Helical" evidence="1">
    <location>
        <begin position="12"/>
        <end position="30"/>
    </location>
</feature>
<dbReference type="EMBL" id="LAZR01001858">
    <property type="protein sequence ID" value="KKN37993.1"/>
    <property type="molecule type" value="Genomic_DNA"/>
</dbReference>
<feature type="transmembrane region" description="Helical" evidence="1">
    <location>
        <begin position="103"/>
        <end position="123"/>
    </location>
</feature>
<feature type="transmembrane region" description="Helical" evidence="1">
    <location>
        <begin position="154"/>
        <end position="175"/>
    </location>
</feature>
<accession>A0A0F9T937</accession>